<organism evidence="1 2">
    <name type="scientific">Paenibacillus barcinonensis</name>
    <dbReference type="NCBI Taxonomy" id="198119"/>
    <lineage>
        <taxon>Bacteria</taxon>
        <taxon>Bacillati</taxon>
        <taxon>Bacillota</taxon>
        <taxon>Bacilli</taxon>
        <taxon>Bacillales</taxon>
        <taxon>Paenibacillaceae</taxon>
        <taxon>Paenibacillus</taxon>
    </lineage>
</organism>
<accession>A0A2V4W5S3</accession>
<dbReference type="EMBL" id="QJSW01000004">
    <property type="protein sequence ID" value="PYE50187.1"/>
    <property type="molecule type" value="Genomic_DNA"/>
</dbReference>
<proteinExistence type="predicted"/>
<dbReference type="Proteomes" id="UP000247790">
    <property type="component" value="Unassembled WGS sequence"/>
</dbReference>
<comment type="caution">
    <text evidence="1">The sequence shown here is derived from an EMBL/GenBank/DDBJ whole genome shotgun (WGS) entry which is preliminary data.</text>
</comment>
<protein>
    <submittedName>
        <fullName evidence="1">Uncharacterized protein</fullName>
    </submittedName>
</protein>
<name>A0A2V4W5S3_PAEBA</name>
<reference evidence="1 2" key="1">
    <citation type="submission" date="2018-06" db="EMBL/GenBank/DDBJ databases">
        <title>Genomic Encyclopedia of Type Strains, Phase III (KMG-III): the genomes of soil and plant-associated and newly described type strains.</title>
        <authorList>
            <person name="Whitman W."/>
        </authorList>
    </citation>
    <scope>NUCLEOTIDE SEQUENCE [LARGE SCALE GENOMIC DNA]</scope>
    <source>
        <strain evidence="1 2">CECT 7022</strain>
    </source>
</reference>
<evidence type="ECO:0000313" key="2">
    <source>
        <dbReference type="Proteomes" id="UP000247790"/>
    </source>
</evidence>
<dbReference type="AlphaFoldDB" id="A0A2V4W5S3"/>
<sequence>MCLESGEEHRIMKEMSWRDHEFDRFLFFCSVYIYNNDEEIRERRMQTNVQATGEEIYICIH</sequence>
<evidence type="ECO:0000313" key="1">
    <source>
        <dbReference type="EMBL" id="PYE50187.1"/>
    </source>
</evidence>
<gene>
    <name evidence="1" type="ORF">DFQ00_104145</name>
</gene>